<evidence type="ECO:0000256" key="14">
    <source>
        <dbReference type="PROSITE-ProRule" id="PRU00552"/>
    </source>
</evidence>
<feature type="compositionally biased region" description="Basic and acidic residues" evidence="16">
    <location>
        <begin position="66"/>
        <end position="97"/>
    </location>
</feature>
<dbReference type="GO" id="GO:0016787">
    <property type="term" value="F:hydrolase activity"/>
    <property type="evidence" value="ECO:0007669"/>
    <property type="project" value="UniProtKB-KW"/>
</dbReference>
<comment type="subcellular location">
    <subcellularLocation>
        <location evidence="1">Nucleus</location>
    </subcellularLocation>
</comment>
<evidence type="ECO:0000256" key="10">
    <source>
        <dbReference type="ARBA" id="ARBA00023242"/>
    </source>
</evidence>
<dbReference type="GO" id="GO:0008380">
    <property type="term" value="P:RNA splicing"/>
    <property type="evidence" value="ECO:0007669"/>
    <property type="project" value="UniProtKB-KW"/>
</dbReference>
<dbReference type="InterPro" id="IPR011545">
    <property type="entry name" value="DEAD/DEAH_box_helicase_dom"/>
</dbReference>
<comment type="similarity">
    <text evidence="11">Belongs to the DEAD box helicase family. DDX23/PRP28 subfamily.</text>
</comment>
<keyword evidence="3" id="KW-0507">mRNA processing</keyword>
<keyword evidence="10" id="KW-0539">Nucleus</keyword>
<evidence type="ECO:0000256" key="9">
    <source>
        <dbReference type="ARBA" id="ARBA00023187"/>
    </source>
</evidence>
<evidence type="ECO:0000256" key="16">
    <source>
        <dbReference type="SAM" id="MobiDB-lite"/>
    </source>
</evidence>
<evidence type="ECO:0000259" key="18">
    <source>
        <dbReference type="PROSITE" id="PS51194"/>
    </source>
</evidence>
<feature type="domain" description="Helicase C-terminal" evidence="18">
    <location>
        <begin position="485"/>
        <end position="631"/>
    </location>
</feature>
<dbReference type="PANTHER" id="PTHR47958">
    <property type="entry name" value="ATP-DEPENDENT RNA HELICASE DBP3"/>
    <property type="match status" value="1"/>
</dbReference>
<evidence type="ECO:0000256" key="11">
    <source>
        <dbReference type="ARBA" id="ARBA00037954"/>
    </source>
</evidence>
<evidence type="ECO:0000313" key="20">
    <source>
        <dbReference type="EMBL" id="VYS47387.1"/>
    </source>
</evidence>
<dbReference type="EMBL" id="CACRSJ010000104">
    <property type="protein sequence ID" value="VYS47387.1"/>
    <property type="molecule type" value="Genomic_DNA"/>
</dbReference>
<dbReference type="InterPro" id="IPR057479">
    <property type="entry name" value="PRP28/DDX23-like_helical"/>
</dbReference>
<proteinExistence type="inferred from homology"/>
<keyword evidence="9" id="KW-0508">mRNA splicing</keyword>
<dbReference type="PROSITE" id="PS51192">
    <property type="entry name" value="HELICASE_ATP_BIND_1"/>
    <property type="match status" value="1"/>
</dbReference>
<reference evidence="20 21" key="1">
    <citation type="submission" date="2019-11" db="EMBL/GenBank/DDBJ databases">
        <authorList>
            <person name="Jiao W.-B."/>
            <person name="Schneeberger K."/>
        </authorList>
    </citation>
    <scope>NUCLEOTIDE SEQUENCE [LARGE SCALE GENOMIC DNA]</scope>
    <source>
        <strain evidence="21">cv. An-1</strain>
    </source>
</reference>
<dbReference type="InterPro" id="IPR014014">
    <property type="entry name" value="RNA_helicase_DEAD_Q_motif"/>
</dbReference>
<evidence type="ECO:0000256" key="2">
    <source>
        <dbReference type="ARBA" id="ARBA00012552"/>
    </source>
</evidence>
<evidence type="ECO:0000256" key="3">
    <source>
        <dbReference type="ARBA" id="ARBA00022664"/>
    </source>
</evidence>
<accession>A0A654EDL1</accession>
<protein>
    <recommendedName>
        <fullName evidence="13">DEAD-box ATP-dependent RNA helicase 21</fullName>
        <ecNumber evidence="2">3.6.4.13</ecNumber>
    </recommendedName>
</protein>
<dbReference type="InterPro" id="IPR001650">
    <property type="entry name" value="Helicase_C-like"/>
</dbReference>
<dbReference type="GO" id="GO:0003723">
    <property type="term" value="F:RNA binding"/>
    <property type="evidence" value="ECO:0007669"/>
    <property type="project" value="UniProtKB-KW"/>
</dbReference>
<dbReference type="PROSITE" id="PS51195">
    <property type="entry name" value="Q_MOTIF"/>
    <property type="match status" value="1"/>
</dbReference>
<evidence type="ECO:0000256" key="4">
    <source>
        <dbReference type="ARBA" id="ARBA00022741"/>
    </source>
</evidence>
<keyword evidence="6 15" id="KW-0347">Helicase</keyword>
<dbReference type="Pfam" id="PF25430">
    <property type="entry name" value="DDX23"/>
    <property type="match status" value="1"/>
</dbReference>
<evidence type="ECO:0000256" key="13">
    <source>
        <dbReference type="ARBA" id="ARBA00068856"/>
    </source>
</evidence>
<dbReference type="CDD" id="cd17945">
    <property type="entry name" value="DEADc_DDX23"/>
    <property type="match status" value="1"/>
</dbReference>
<dbReference type="InterPro" id="IPR014001">
    <property type="entry name" value="Helicase_ATP-bd"/>
</dbReference>
<feature type="region of interest" description="Disordered" evidence="16">
    <location>
        <begin position="49"/>
        <end position="97"/>
    </location>
</feature>
<dbReference type="SMART" id="SM00487">
    <property type="entry name" value="DEXDc"/>
    <property type="match status" value="1"/>
</dbReference>
<dbReference type="CDD" id="cd18787">
    <property type="entry name" value="SF2_C_DEAD"/>
    <property type="match status" value="1"/>
</dbReference>
<evidence type="ECO:0000256" key="12">
    <source>
        <dbReference type="ARBA" id="ARBA00047984"/>
    </source>
</evidence>
<dbReference type="GO" id="GO:0003724">
    <property type="term" value="F:RNA helicase activity"/>
    <property type="evidence" value="ECO:0007669"/>
    <property type="project" value="UniProtKB-EC"/>
</dbReference>
<sequence length="647" mass="75298">MKQSFEGFMKTAMEKKTLDFDNLTKPVFLTKAHRKELALKRCQDEIADRDRRSIVQISRSNSDNDDGNRPRDVKRERHRSHDHDRNRESDREFREREVKARVEKLEMVKREKEINAMKEQYLGTTKPKKRVIMKPSKNFRFDWENTEDTSSGEMNVLYQNPHEAQPLFGRGCRAGIDRREQKKLMTGKHEREKREEEDKHWSEKKLEEMNERDWRIFKEDFNIFYKGSKIPHPMRNWEESKLSYELMKAVKRAGYDKPKPIQMAAIPLGLEQRDVIGISATGSGKTAAFVLPMLAYISRLPPMREENQTEGPYALVMVPTRELAHQIEEETVKFSRYLGFKAVSITGGESIEKQALKLSQGCEIVIATPGRLLDCLERRYVVLNQCNYLVLDEADRMIDMGFEPQVSEVLDVMPCSNLKPEKEDEELEEKKIYRTTYMFSATMLLSVERLARKFLRNPVVVTIGETTKFITQQVIMTKESDKFSRLKKLIDDLGDDKTAIVFVNTRNKVDYIVKNLEKVGRCRVTTLHAGKSQEQRDYSLEEFKKKRFNVLVTTDVLGRGLDILDLAQVINYDMPNTMDLYTHRIGRTGRAGKTGVATTFLTLEDKDVFYGLKQKLNECNSLVPPELARHEASKFKPGTFPDRFSHF</sequence>
<comment type="catalytic activity">
    <reaction evidence="12">
        <text>ATP + H2O = ADP + phosphate + H(+)</text>
        <dbReference type="Rhea" id="RHEA:13065"/>
        <dbReference type="ChEBI" id="CHEBI:15377"/>
        <dbReference type="ChEBI" id="CHEBI:15378"/>
        <dbReference type="ChEBI" id="CHEBI:30616"/>
        <dbReference type="ChEBI" id="CHEBI:43474"/>
        <dbReference type="ChEBI" id="CHEBI:456216"/>
        <dbReference type="EC" id="3.6.4.13"/>
    </reaction>
</comment>
<gene>
    <name evidence="20" type="ORF">AN1_LOCUS2879</name>
</gene>
<evidence type="ECO:0000256" key="6">
    <source>
        <dbReference type="ARBA" id="ARBA00022806"/>
    </source>
</evidence>
<evidence type="ECO:0000256" key="1">
    <source>
        <dbReference type="ARBA" id="ARBA00004123"/>
    </source>
</evidence>
<dbReference type="SUPFAM" id="SSF52540">
    <property type="entry name" value="P-loop containing nucleoside triphosphate hydrolases"/>
    <property type="match status" value="1"/>
</dbReference>
<dbReference type="Proteomes" id="UP000426265">
    <property type="component" value="Unassembled WGS sequence"/>
</dbReference>
<dbReference type="InterPro" id="IPR027417">
    <property type="entry name" value="P-loop_NTPase"/>
</dbReference>
<feature type="domain" description="Helicase ATP-binding" evidence="17">
    <location>
        <begin position="266"/>
        <end position="461"/>
    </location>
</feature>
<dbReference type="AlphaFoldDB" id="A0A654EDL1"/>
<keyword evidence="7 15" id="KW-0067">ATP-binding</keyword>
<dbReference type="Gene3D" id="3.40.50.300">
    <property type="entry name" value="P-loop containing nucleotide triphosphate hydrolases"/>
    <property type="match status" value="2"/>
</dbReference>
<organism evidence="20 21">
    <name type="scientific">Arabidopsis thaliana</name>
    <name type="common">Mouse-ear cress</name>
    <dbReference type="NCBI Taxonomy" id="3702"/>
    <lineage>
        <taxon>Eukaryota</taxon>
        <taxon>Viridiplantae</taxon>
        <taxon>Streptophyta</taxon>
        <taxon>Embryophyta</taxon>
        <taxon>Tracheophyta</taxon>
        <taxon>Spermatophyta</taxon>
        <taxon>Magnoliopsida</taxon>
        <taxon>eudicotyledons</taxon>
        <taxon>Gunneridae</taxon>
        <taxon>Pentapetalae</taxon>
        <taxon>rosids</taxon>
        <taxon>malvids</taxon>
        <taxon>Brassicales</taxon>
        <taxon>Brassicaceae</taxon>
        <taxon>Camelineae</taxon>
        <taxon>Arabidopsis</taxon>
    </lineage>
</organism>
<evidence type="ECO:0000259" key="19">
    <source>
        <dbReference type="PROSITE" id="PS51195"/>
    </source>
</evidence>
<dbReference type="GO" id="GO:0005524">
    <property type="term" value="F:ATP binding"/>
    <property type="evidence" value="ECO:0007669"/>
    <property type="project" value="UniProtKB-KW"/>
</dbReference>
<dbReference type="GO" id="GO:0005634">
    <property type="term" value="C:nucleus"/>
    <property type="evidence" value="ECO:0007669"/>
    <property type="project" value="UniProtKB-SubCell"/>
</dbReference>
<dbReference type="InterPro" id="IPR000629">
    <property type="entry name" value="RNA-helicase_DEAD-box_CS"/>
</dbReference>
<dbReference type="PROSITE" id="PS00039">
    <property type="entry name" value="DEAD_ATP_HELICASE"/>
    <property type="match status" value="1"/>
</dbReference>
<dbReference type="FunFam" id="3.40.50.300:FF:000322">
    <property type="entry name" value="probable ATP-dependent RNA helicase DDX23"/>
    <property type="match status" value="1"/>
</dbReference>
<feature type="short sequence motif" description="Q motif" evidence="14">
    <location>
        <begin position="235"/>
        <end position="263"/>
    </location>
</feature>
<dbReference type="PROSITE" id="PS51194">
    <property type="entry name" value="HELICASE_CTER"/>
    <property type="match status" value="1"/>
</dbReference>
<dbReference type="SMART" id="SM00490">
    <property type="entry name" value="HELICc"/>
    <property type="match status" value="1"/>
</dbReference>
<dbReference type="EC" id="3.6.4.13" evidence="2"/>
<feature type="domain" description="DEAD-box RNA helicase Q" evidence="19">
    <location>
        <begin position="235"/>
        <end position="263"/>
    </location>
</feature>
<keyword evidence="8" id="KW-0694">RNA-binding</keyword>
<evidence type="ECO:0000256" key="5">
    <source>
        <dbReference type="ARBA" id="ARBA00022801"/>
    </source>
</evidence>
<evidence type="ECO:0000256" key="15">
    <source>
        <dbReference type="RuleBase" id="RU000492"/>
    </source>
</evidence>
<dbReference type="Pfam" id="PF00270">
    <property type="entry name" value="DEAD"/>
    <property type="match status" value="1"/>
</dbReference>
<evidence type="ECO:0000256" key="8">
    <source>
        <dbReference type="ARBA" id="ARBA00022884"/>
    </source>
</evidence>
<dbReference type="GO" id="GO:0006397">
    <property type="term" value="P:mRNA processing"/>
    <property type="evidence" value="ECO:0007669"/>
    <property type="project" value="UniProtKB-KW"/>
</dbReference>
<name>A0A654EDL1_ARATH</name>
<dbReference type="Pfam" id="PF00271">
    <property type="entry name" value="Helicase_C"/>
    <property type="match status" value="1"/>
</dbReference>
<keyword evidence="4 15" id="KW-0547">Nucleotide-binding</keyword>
<evidence type="ECO:0000313" key="21">
    <source>
        <dbReference type="Proteomes" id="UP000426265"/>
    </source>
</evidence>
<keyword evidence="5 15" id="KW-0378">Hydrolase</keyword>
<dbReference type="ExpressionAtlas" id="A0A654EDL1">
    <property type="expression patterns" value="baseline and differential"/>
</dbReference>
<evidence type="ECO:0000259" key="17">
    <source>
        <dbReference type="PROSITE" id="PS51192"/>
    </source>
</evidence>
<evidence type="ECO:0000256" key="7">
    <source>
        <dbReference type="ARBA" id="ARBA00022840"/>
    </source>
</evidence>